<dbReference type="Pfam" id="PF00672">
    <property type="entry name" value="HAMP"/>
    <property type="match status" value="1"/>
</dbReference>
<evidence type="ECO:0000256" key="3">
    <source>
        <dbReference type="ARBA" id="ARBA00022475"/>
    </source>
</evidence>
<dbReference type="GO" id="GO:0000155">
    <property type="term" value="F:phosphorelay sensor kinase activity"/>
    <property type="evidence" value="ECO:0007669"/>
    <property type="project" value="UniProtKB-UniRule"/>
</dbReference>
<evidence type="ECO:0000256" key="4">
    <source>
        <dbReference type="ARBA" id="ARBA00022519"/>
    </source>
</evidence>
<evidence type="ECO:0000259" key="16">
    <source>
        <dbReference type="PROSITE" id="PS50109"/>
    </source>
</evidence>
<comment type="subcellular location">
    <subcellularLocation>
        <location evidence="2">Cell inner membrane</location>
        <topology evidence="2">Multi-pass membrane protein</topology>
    </subcellularLocation>
</comment>
<dbReference type="InterPro" id="IPR003594">
    <property type="entry name" value="HATPase_dom"/>
</dbReference>
<dbReference type="InterPro" id="IPR016380">
    <property type="entry name" value="Sig_transdc_His_kin_NarX/NarQ"/>
</dbReference>
<keyword evidence="7 15" id="KW-0812">Transmembrane</keyword>
<dbReference type="PROSITE" id="PS50109">
    <property type="entry name" value="HIS_KIN"/>
    <property type="match status" value="1"/>
</dbReference>
<evidence type="ECO:0000256" key="13">
    <source>
        <dbReference type="ARBA" id="ARBA00023136"/>
    </source>
</evidence>
<dbReference type="SMART" id="SM00387">
    <property type="entry name" value="HATPase_c"/>
    <property type="match status" value="1"/>
</dbReference>
<evidence type="ECO:0000259" key="17">
    <source>
        <dbReference type="PROSITE" id="PS50885"/>
    </source>
</evidence>
<reference evidence="18" key="1">
    <citation type="submission" date="2019-12" db="EMBL/GenBank/DDBJ databases">
        <title>Novel species isolated from a subtropical stream in China.</title>
        <authorList>
            <person name="Lu H."/>
        </authorList>
    </citation>
    <scope>NUCLEOTIDE SEQUENCE [LARGE SCALE GENOMIC DNA]</scope>
    <source>
        <strain evidence="18">FT93W</strain>
    </source>
</reference>
<dbReference type="GO" id="GO:0005524">
    <property type="term" value="F:ATP binding"/>
    <property type="evidence" value="ECO:0007669"/>
    <property type="project" value="UniProtKB-UniRule"/>
</dbReference>
<dbReference type="EMBL" id="WWCL01000002">
    <property type="protein sequence ID" value="MYN45664.1"/>
    <property type="molecule type" value="Genomic_DNA"/>
</dbReference>
<dbReference type="SUPFAM" id="SSF55781">
    <property type="entry name" value="GAF domain-like"/>
    <property type="match status" value="1"/>
</dbReference>
<proteinExistence type="predicted"/>
<dbReference type="SMART" id="SM00304">
    <property type="entry name" value="HAMP"/>
    <property type="match status" value="1"/>
</dbReference>
<dbReference type="InterPro" id="IPR003018">
    <property type="entry name" value="GAF"/>
</dbReference>
<keyword evidence="10 14" id="KW-0067">ATP-binding</keyword>
<evidence type="ECO:0000256" key="1">
    <source>
        <dbReference type="ARBA" id="ARBA00000085"/>
    </source>
</evidence>
<dbReference type="InterPro" id="IPR029016">
    <property type="entry name" value="GAF-like_dom_sf"/>
</dbReference>
<dbReference type="SUPFAM" id="SSF55874">
    <property type="entry name" value="ATPase domain of HSP90 chaperone/DNA topoisomerase II/histidine kinase"/>
    <property type="match status" value="1"/>
</dbReference>
<dbReference type="InterPro" id="IPR011712">
    <property type="entry name" value="Sig_transdc_His_kin_sub3_dim/P"/>
</dbReference>
<keyword evidence="13 14" id="KW-0472">Membrane</keyword>
<evidence type="ECO:0000256" key="5">
    <source>
        <dbReference type="ARBA" id="ARBA00022553"/>
    </source>
</evidence>
<feature type="domain" description="HAMP" evidence="17">
    <location>
        <begin position="202"/>
        <end position="254"/>
    </location>
</feature>
<dbReference type="Pfam" id="PF07730">
    <property type="entry name" value="HisKA_3"/>
    <property type="match status" value="1"/>
</dbReference>
<keyword evidence="19" id="KW-1185">Reference proteome</keyword>
<dbReference type="PANTHER" id="PTHR24421">
    <property type="entry name" value="NITRATE/NITRITE SENSOR PROTEIN NARX-RELATED"/>
    <property type="match status" value="1"/>
</dbReference>
<protein>
    <recommendedName>
        <fullName evidence="14">Sensor protein</fullName>
        <ecNumber evidence="14">2.7.13.3</ecNumber>
    </recommendedName>
</protein>
<feature type="domain" description="Histidine kinase" evidence="16">
    <location>
        <begin position="449"/>
        <end position="642"/>
    </location>
</feature>
<evidence type="ECO:0000256" key="11">
    <source>
        <dbReference type="ARBA" id="ARBA00022989"/>
    </source>
</evidence>
<keyword evidence="3 14" id="KW-1003">Cell membrane</keyword>
<keyword evidence="12 14" id="KW-0902">Two-component regulatory system</keyword>
<evidence type="ECO:0000313" key="18">
    <source>
        <dbReference type="EMBL" id="MYN45664.1"/>
    </source>
</evidence>
<evidence type="ECO:0000313" key="19">
    <source>
        <dbReference type="Proteomes" id="UP000444316"/>
    </source>
</evidence>
<dbReference type="Gene3D" id="1.20.5.1930">
    <property type="match status" value="1"/>
</dbReference>
<dbReference type="Gene3D" id="1.10.8.500">
    <property type="entry name" value="HAMP domain in histidine kinase"/>
    <property type="match status" value="1"/>
</dbReference>
<dbReference type="EC" id="2.7.13.3" evidence="14"/>
<sequence length="646" mass="72400">MALPTLFANWHKLSTRIVGLLLSFLAVALLVIGSTLLLSWQLEGSAAAINVAGSLRMDSYRMAMLAGQVDDVGADSRTREHLLYQLQGMEEKLQLLQRGDPQRPLFLPPTASIRDMFGGVLQQWRTELAPQAHDWLGQSSITPASVRALQQRSERFVARVDELVQRIERDSENRTFWLRASQLTLLGLALVGTVSIIYLLFDMIVAPVTRLQGGLERMREKDFGVRLPVDRNDEFGMLASGFNQMADRLQSVYGNLEQMVSVKTQALEQQNHELALLYDSAAFLQQPQPAEAMCRGFLQRISDYFSADGGTVRILDPIQGNMHMLVSQGISERLVETERCLKVGDCLCGDAVVKKVAVIHDLRKLDRGHQLECHKEGFATVSIFHVYAQQQHLGFFNLHFRKATEFSPAQTALLETLGQLLGTAIENQRLEGRSRQLAVSEERNLVAQGLHDSIAQGLNFLNLQVQMLEQSMQQRHWEEVESIVPALRAGVDESYQDVRELLHNFRTRLQEGNLLSSLEAVVEKFRRQSGITVDIVAETQGPPFPSEQQLQLLFIVQEALSNVRKHAAASRVWVRLDDHDDFVLSIRDNGHGFEPAALDTLGESHVGIHIMRERAARIAADLSVRSQPGQGTEVILHLARAQRRAA</sequence>
<evidence type="ECO:0000256" key="6">
    <source>
        <dbReference type="ARBA" id="ARBA00022679"/>
    </source>
</evidence>
<dbReference type="Gene3D" id="3.30.450.40">
    <property type="match status" value="1"/>
</dbReference>
<gene>
    <name evidence="18" type="ORF">GTP23_11450</name>
</gene>
<accession>A0A845HW86</accession>
<comment type="caution">
    <text evidence="18">The sequence shown here is derived from an EMBL/GenBank/DDBJ whole genome shotgun (WGS) entry which is preliminary data.</text>
</comment>
<dbReference type="AlphaFoldDB" id="A0A845HW86"/>
<keyword evidence="8 14" id="KW-0547">Nucleotide-binding</keyword>
<dbReference type="Gene3D" id="1.20.120.960">
    <property type="entry name" value="Histidine kinase NarX, sensor domain"/>
    <property type="match status" value="1"/>
</dbReference>
<dbReference type="SUPFAM" id="SSF158472">
    <property type="entry name" value="HAMP domain-like"/>
    <property type="match status" value="1"/>
</dbReference>
<evidence type="ECO:0000256" key="9">
    <source>
        <dbReference type="ARBA" id="ARBA00022777"/>
    </source>
</evidence>
<keyword evidence="6 14" id="KW-0808">Transferase</keyword>
<feature type="transmembrane region" description="Helical" evidence="15">
    <location>
        <begin position="20"/>
        <end position="40"/>
    </location>
</feature>
<evidence type="ECO:0000256" key="8">
    <source>
        <dbReference type="ARBA" id="ARBA00022741"/>
    </source>
</evidence>
<dbReference type="InterPro" id="IPR005467">
    <property type="entry name" value="His_kinase_dom"/>
</dbReference>
<dbReference type="Proteomes" id="UP000444316">
    <property type="component" value="Unassembled WGS sequence"/>
</dbReference>
<organism evidence="18 19">
    <name type="scientific">Duganella fentianensis</name>
    <dbReference type="NCBI Taxonomy" id="2692177"/>
    <lineage>
        <taxon>Bacteria</taxon>
        <taxon>Pseudomonadati</taxon>
        <taxon>Pseudomonadota</taxon>
        <taxon>Betaproteobacteria</taxon>
        <taxon>Burkholderiales</taxon>
        <taxon>Oxalobacteraceae</taxon>
        <taxon>Telluria group</taxon>
        <taxon>Duganella</taxon>
    </lineage>
</organism>
<evidence type="ECO:0000256" key="14">
    <source>
        <dbReference type="PIRNR" id="PIRNR003167"/>
    </source>
</evidence>
<dbReference type="PIRSF" id="PIRSF003167">
    <property type="entry name" value="STHK_NarX/NarQ"/>
    <property type="match status" value="1"/>
</dbReference>
<evidence type="ECO:0000256" key="10">
    <source>
        <dbReference type="ARBA" id="ARBA00022840"/>
    </source>
</evidence>
<keyword evidence="4 14" id="KW-0997">Cell inner membrane</keyword>
<evidence type="ECO:0000256" key="2">
    <source>
        <dbReference type="ARBA" id="ARBA00004429"/>
    </source>
</evidence>
<evidence type="ECO:0000256" key="15">
    <source>
        <dbReference type="SAM" id="Phobius"/>
    </source>
</evidence>
<dbReference type="InterPro" id="IPR042295">
    <property type="entry name" value="NarX-like_N_sf"/>
</dbReference>
<comment type="catalytic activity">
    <reaction evidence="1 14">
        <text>ATP + protein L-histidine = ADP + protein N-phospho-L-histidine.</text>
        <dbReference type="EC" id="2.7.13.3"/>
    </reaction>
</comment>
<dbReference type="SMART" id="SM00065">
    <property type="entry name" value="GAF"/>
    <property type="match status" value="1"/>
</dbReference>
<dbReference type="PROSITE" id="PS50885">
    <property type="entry name" value="HAMP"/>
    <property type="match status" value="1"/>
</dbReference>
<dbReference type="Pfam" id="PF13675">
    <property type="entry name" value="PilJ"/>
    <property type="match status" value="1"/>
</dbReference>
<dbReference type="RefSeq" id="WP_161035234.1">
    <property type="nucleotide sequence ID" value="NZ_WWCL01000002.1"/>
</dbReference>
<keyword evidence="11 15" id="KW-1133">Transmembrane helix</keyword>
<dbReference type="CDD" id="cd06225">
    <property type="entry name" value="HAMP"/>
    <property type="match status" value="1"/>
</dbReference>
<dbReference type="InterPro" id="IPR003660">
    <property type="entry name" value="HAMP_dom"/>
</dbReference>
<name>A0A845HW86_9BURK</name>
<keyword evidence="5" id="KW-0597">Phosphoprotein</keyword>
<feature type="transmembrane region" description="Helical" evidence="15">
    <location>
        <begin position="176"/>
        <end position="201"/>
    </location>
</feature>
<dbReference type="CDD" id="cd16917">
    <property type="entry name" value="HATPase_UhpB-NarQ-NarX-like"/>
    <property type="match status" value="1"/>
</dbReference>
<dbReference type="GO" id="GO:0046983">
    <property type="term" value="F:protein dimerization activity"/>
    <property type="evidence" value="ECO:0007669"/>
    <property type="project" value="UniProtKB-UniRule"/>
</dbReference>
<keyword evidence="9 14" id="KW-0418">Kinase</keyword>
<dbReference type="GO" id="GO:0005886">
    <property type="term" value="C:plasma membrane"/>
    <property type="evidence" value="ECO:0007669"/>
    <property type="project" value="UniProtKB-SubCell"/>
</dbReference>
<dbReference type="Pfam" id="PF13185">
    <property type="entry name" value="GAF_2"/>
    <property type="match status" value="1"/>
</dbReference>
<dbReference type="Gene3D" id="3.30.565.10">
    <property type="entry name" value="Histidine kinase-like ATPase, C-terminal domain"/>
    <property type="match status" value="1"/>
</dbReference>
<dbReference type="CDD" id="cd19408">
    <property type="entry name" value="NarX_NarQ_sensor"/>
    <property type="match status" value="1"/>
</dbReference>
<dbReference type="InterPro" id="IPR029095">
    <property type="entry name" value="NarX-like_N"/>
</dbReference>
<dbReference type="PANTHER" id="PTHR24421:SF10">
    <property type="entry name" value="NITRATE_NITRITE SENSOR PROTEIN NARQ"/>
    <property type="match status" value="1"/>
</dbReference>
<dbReference type="InterPro" id="IPR050482">
    <property type="entry name" value="Sensor_HK_TwoCompSys"/>
</dbReference>
<dbReference type="Pfam" id="PF02518">
    <property type="entry name" value="HATPase_c"/>
    <property type="match status" value="1"/>
</dbReference>
<evidence type="ECO:0000256" key="7">
    <source>
        <dbReference type="ARBA" id="ARBA00022692"/>
    </source>
</evidence>
<dbReference type="InterPro" id="IPR036890">
    <property type="entry name" value="HATPase_C_sf"/>
</dbReference>
<evidence type="ECO:0000256" key="12">
    <source>
        <dbReference type="ARBA" id="ARBA00023012"/>
    </source>
</evidence>